<reference evidence="1" key="1">
    <citation type="submission" date="2021-02" db="EMBL/GenBank/DDBJ databases">
        <authorList>
            <consortium name="DOE Joint Genome Institute"/>
            <person name="Ahrendt S."/>
            <person name="Looney B.P."/>
            <person name="Miyauchi S."/>
            <person name="Morin E."/>
            <person name="Drula E."/>
            <person name="Courty P.E."/>
            <person name="Chicoki N."/>
            <person name="Fauchery L."/>
            <person name="Kohler A."/>
            <person name="Kuo A."/>
            <person name="Labutti K."/>
            <person name="Pangilinan J."/>
            <person name="Lipzen A."/>
            <person name="Riley R."/>
            <person name="Andreopoulos W."/>
            <person name="He G."/>
            <person name="Johnson J."/>
            <person name="Barry K.W."/>
            <person name="Grigoriev I.V."/>
            <person name="Nagy L."/>
            <person name="Hibbett D."/>
            <person name="Henrissat B."/>
            <person name="Matheny P.B."/>
            <person name="Labbe J."/>
            <person name="Martin F."/>
        </authorList>
    </citation>
    <scope>NUCLEOTIDE SEQUENCE</scope>
    <source>
        <strain evidence="1">EC-137</strain>
    </source>
</reference>
<dbReference type="EMBL" id="MU273467">
    <property type="protein sequence ID" value="KAI0036876.1"/>
    <property type="molecule type" value="Genomic_DNA"/>
</dbReference>
<evidence type="ECO:0000313" key="1">
    <source>
        <dbReference type="EMBL" id="KAI0036876.1"/>
    </source>
</evidence>
<comment type="caution">
    <text evidence="1">The sequence shown here is derived from an EMBL/GenBank/DDBJ whole genome shotgun (WGS) entry which is preliminary data.</text>
</comment>
<protein>
    <submittedName>
        <fullName evidence="1">Uncharacterized protein</fullName>
    </submittedName>
</protein>
<evidence type="ECO:0000313" key="2">
    <source>
        <dbReference type="Proteomes" id="UP000814128"/>
    </source>
</evidence>
<sequence>MAEKQGAHTQNASDTDFRRKWDKAEYAEKARKKDEESRELAKENEERLKQGKKPLKSRKKDVPKPTELMKRREDDLALDKNLGKTMVVNNPGGRGPGQPGFYCEACNKNYKDTTAYLDHINGRSHLRNLGQTTRIERSTVEQVRARIALLREKTKQASASKAFDFDQRLREIRDKEAAARAAKKAERMAAKEKTRIELAKSTPMDVDSENVMAAMGFVGFGTSKK</sequence>
<reference evidence="1" key="2">
    <citation type="journal article" date="2022" name="New Phytol.">
        <title>Evolutionary transition to the ectomycorrhizal habit in the genomes of a hyperdiverse lineage of mushroom-forming fungi.</title>
        <authorList>
            <person name="Looney B."/>
            <person name="Miyauchi S."/>
            <person name="Morin E."/>
            <person name="Drula E."/>
            <person name="Courty P.E."/>
            <person name="Kohler A."/>
            <person name="Kuo A."/>
            <person name="LaButti K."/>
            <person name="Pangilinan J."/>
            <person name="Lipzen A."/>
            <person name="Riley R."/>
            <person name="Andreopoulos W."/>
            <person name="He G."/>
            <person name="Johnson J."/>
            <person name="Nolan M."/>
            <person name="Tritt A."/>
            <person name="Barry K.W."/>
            <person name="Grigoriev I.V."/>
            <person name="Nagy L.G."/>
            <person name="Hibbett D."/>
            <person name="Henrissat B."/>
            <person name="Matheny P.B."/>
            <person name="Labbe J."/>
            <person name="Martin F.M."/>
        </authorList>
    </citation>
    <scope>NUCLEOTIDE SEQUENCE</scope>
    <source>
        <strain evidence="1">EC-137</strain>
    </source>
</reference>
<proteinExistence type="predicted"/>
<keyword evidence="2" id="KW-1185">Reference proteome</keyword>
<dbReference type="Proteomes" id="UP000814128">
    <property type="component" value="Unassembled WGS sequence"/>
</dbReference>
<accession>A0ACB8QZT2</accession>
<name>A0ACB8QZT2_9AGAM</name>
<gene>
    <name evidence="1" type="ORF">K488DRAFT_40102</name>
</gene>
<organism evidence="1 2">
    <name type="scientific">Vararia minispora EC-137</name>
    <dbReference type="NCBI Taxonomy" id="1314806"/>
    <lineage>
        <taxon>Eukaryota</taxon>
        <taxon>Fungi</taxon>
        <taxon>Dikarya</taxon>
        <taxon>Basidiomycota</taxon>
        <taxon>Agaricomycotina</taxon>
        <taxon>Agaricomycetes</taxon>
        <taxon>Russulales</taxon>
        <taxon>Lachnocladiaceae</taxon>
        <taxon>Vararia</taxon>
    </lineage>
</organism>